<dbReference type="KEGG" id="beq:BEWA_001890"/>
<name>L0AYV9_THEEQ</name>
<evidence type="ECO:0000256" key="2">
    <source>
        <dbReference type="SAM" id="SignalP"/>
    </source>
</evidence>
<feature type="signal peptide" evidence="2">
    <location>
        <begin position="1"/>
        <end position="18"/>
    </location>
</feature>
<feature type="compositionally biased region" description="Polar residues" evidence="1">
    <location>
        <begin position="177"/>
        <end position="201"/>
    </location>
</feature>
<gene>
    <name evidence="3" type="ORF">BEWA_001890</name>
</gene>
<evidence type="ECO:0000256" key="1">
    <source>
        <dbReference type="SAM" id="MobiDB-lite"/>
    </source>
</evidence>
<proteinExistence type="predicted"/>
<evidence type="ECO:0000313" key="3">
    <source>
        <dbReference type="EMBL" id="AFZ80782.1"/>
    </source>
</evidence>
<dbReference type="GeneID" id="15805382"/>
<feature type="compositionally biased region" description="Acidic residues" evidence="1">
    <location>
        <begin position="133"/>
        <end position="146"/>
    </location>
</feature>
<sequence length="201" mass="22114">MNVLTILWTICLVSLCYGEELRGDPPAAKSAGRVGTTLDILNPDRRSVHVGSGDETDGLTKRVFTPKDSFAIKTVVTGGVELWKPNRDGEKCELVEAYSKGSSILVYLKVDTTIGLSLKYLEKVNESWRNEKEEESPVEDVHEGDEEPKASESASNTEEVVQEQPEPEPATEEEEQSPGNSEASQEGSFVTESRYSTSRTD</sequence>
<dbReference type="OrthoDB" id="363079at2759"/>
<feature type="chain" id="PRO_5003939917" evidence="2">
    <location>
        <begin position="19"/>
        <end position="201"/>
    </location>
</feature>
<keyword evidence="2" id="KW-0732">Signal</keyword>
<dbReference type="Pfam" id="PF04385">
    <property type="entry name" value="FAINT"/>
    <property type="match status" value="1"/>
</dbReference>
<organism evidence="3 4">
    <name type="scientific">Theileria equi strain WA</name>
    <dbReference type="NCBI Taxonomy" id="1537102"/>
    <lineage>
        <taxon>Eukaryota</taxon>
        <taxon>Sar</taxon>
        <taxon>Alveolata</taxon>
        <taxon>Apicomplexa</taxon>
        <taxon>Aconoidasida</taxon>
        <taxon>Piroplasmida</taxon>
        <taxon>Theileriidae</taxon>
        <taxon>Theileria</taxon>
    </lineage>
</organism>
<reference evidence="3 4" key="1">
    <citation type="journal article" date="2012" name="BMC Genomics">
        <title>Comparative genomic analysis and phylogenetic position of Theileria equi.</title>
        <authorList>
            <person name="Kappmeyer L.S."/>
            <person name="Thiagarajan M."/>
            <person name="Herndon D.R."/>
            <person name="Ramsay J.D."/>
            <person name="Caler E."/>
            <person name="Djikeng A."/>
            <person name="Gillespie J.J."/>
            <person name="Lau A.O."/>
            <person name="Roalson E.H."/>
            <person name="Silva J.C."/>
            <person name="Silva M.G."/>
            <person name="Suarez C.E."/>
            <person name="Ueti M.W."/>
            <person name="Nene V.M."/>
            <person name="Mealey R.H."/>
            <person name="Knowles D.P."/>
            <person name="Brayton K.A."/>
        </authorList>
    </citation>
    <scope>NUCLEOTIDE SEQUENCE [LARGE SCALE GENOMIC DNA]</scope>
    <source>
        <strain evidence="3 4">WA</strain>
    </source>
</reference>
<feature type="region of interest" description="Disordered" evidence="1">
    <location>
        <begin position="128"/>
        <end position="201"/>
    </location>
</feature>
<dbReference type="RefSeq" id="XP_004830448.1">
    <property type="nucleotide sequence ID" value="XM_004830391.1"/>
</dbReference>
<evidence type="ECO:0000313" key="4">
    <source>
        <dbReference type="Proteomes" id="UP000031512"/>
    </source>
</evidence>
<dbReference type="EMBL" id="CP001670">
    <property type="protein sequence ID" value="AFZ80782.1"/>
    <property type="molecule type" value="Genomic_DNA"/>
</dbReference>
<dbReference type="VEuPathDB" id="PiroplasmaDB:BEWA_001890"/>
<feature type="compositionally biased region" description="Acidic residues" evidence="1">
    <location>
        <begin position="165"/>
        <end position="176"/>
    </location>
</feature>
<dbReference type="AlphaFoldDB" id="L0AYV9"/>
<dbReference type="InterPro" id="IPR007480">
    <property type="entry name" value="DUF529"/>
</dbReference>
<protein>
    <submittedName>
        <fullName evidence="3">Signal peptide-containing protein</fullName>
    </submittedName>
</protein>
<accession>L0AYV9</accession>
<keyword evidence="4" id="KW-1185">Reference proteome</keyword>
<dbReference type="Proteomes" id="UP000031512">
    <property type="component" value="Chromosome 3"/>
</dbReference>